<dbReference type="Proteomes" id="UP001595932">
    <property type="component" value="Unassembled WGS sequence"/>
</dbReference>
<dbReference type="PROSITE" id="PS00211">
    <property type="entry name" value="ABC_TRANSPORTER_1"/>
    <property type="match status" value="1"/>
</dbReference>
<evidence type="ECO:0000256" key="7">
    <source>
        <dbReference type="ARBA" id="ARBA00023136"/>
    </source>
</evidence>
<sequence length="335" mass="36766">MLQVEGLHVHLETPDGVVKAVDGVSFSIRPGETLGIVGESGSGKSVLAHSLMKLNPEPPATYPKGDVYFEGKQILKMTKKELRNLRGNDIAMVFQDPMSSLNPVAKVGKQLVEAIRAHKKQPKKEAWHKAVELLVDVGISDPEVRMHNYPHQFSGGMRQRVLIAMALASNPKLLIADEPTTALDVTIQAQVLDLLKRIQKKYGSAIMIITHDLGVVARLADHVLVMYAGKIVESGSADDIFYRTSMPYTWSLLRSIPTIQENSPQRLIPIDGQPPSLIERPPGCAFEPRCPFARESCKLIEPALESRDGDHAAACILSTAQFESAQAQLKGVLMR</sequence>
<name>A0ABV9ME19_9BACL</name>
<dbReference type="Gene3D" id="3.40.50.300">
    <property type="entry name" value="P-loop containing nucleotide triphosphate hydrolases"/>
    <property type="match status" value="1"/>
</dbReference>
<dbReference type="InterPro" id="IPR050388">
    <property type="entry name" value="ABC_Ni/Peptide_Import"/>
</dbReference>
<proteinExistence type="inferred from homology"/>
<comment type="caution">
    <text evidence="9">The sequence shown here is derived from an EMBL/GenBank/DDBJ whole genome shotgun (WGS) entry which is preliminary data.</text>
</comment>
<dbReference type="CDD" id="cd03257">
    <property type="entry name" value="ABC_NikE_OppD_transporters"/>
    <property type="match status" value="1"/>
</dbReference>
<dbReference type="InterPro" id="IPR013563">
    <property type="entry name" value="Oligopep_ABC_C"/>
</dbReference>
<gene>
    <name evidence="9" type="ORF">ACFO5U_12455</name>
</gene>
<dbReference type="SUPFAM" id="SSF52540">
    <property type="entry name" value="P-loop containing nucleoside triphosphate hydrolases"/>
    <property type="match status" value="1"/>
</dbReference>
<evidence type="ECO:0000313" key="9">
    <source>
        <dbReference type="EMBL" id="MFC4713684.1"/>
    </source>
</evidence>
<organism evidence="9 10">
    <name type="scientific">Planococcus dechangensis</name>
    <dbReference type="NCBI Taxonomy" id="1176255"/>
    <lineage>
        <taxon>Bacteria</taxon>
        <taxon>Bacillati</taxon>
        <taxon>Bacillota</taxon>
        <taxon>Bacilli</taxon>
        <taxon>Bacillales</taxon>
        <taxon>Caryophanaceae</taxon>
        <taxon>Planococcus</taxon>
    </lineage>
</organism>
<dbReference type="PROSITE" id="PS50893">
    <property type="entry name" value="ABC_TRANSPORTER_2"/>
    <property type="match status" value="1"/>
</dbReference>
<keyword evidence="6 9" id="KW-0067">ATP-binding</keyword>
<dbReference type="SMART" id="SM00382">
    <property type="entry name" value="AAA"/>
    <property type="match status" value="1"/>
</dbReference>
<dbReference type="Pfam" id="PF00005">
    <property type="entry name" value="ABC_tran"/>
    <property type="match status" value="1"/>
</dbReference>
<keyword evidence="3" id="KW-0813">Transport</keyword>
<evidence type="ECO:0000256" key="5">
    <source>
        <dbReference type="ARBA" id="ARBA00022741"/>
    </source>
</evidence>
<dbReference type="PANTHER" id="PTHR43297">
    <property type="entry name" value="OLIGOPEPTIDE TRANSPORT ATP-BINDING PROTEIN APPD"/>
    <property type="match status" value="1"/>
</dbReference>
<dbReference type="RefSeq" id="WP_377279383.1">
    <property type="nucleotide sequence ID" value="NZ_JBHSGL010000005.1"/>
</dbReference>
<evidence type="ECO:0000256" key="1">
    <source>
        <dbReference type="ARBA" id="ARBA00004202"/>
    </source>
</evidence>
<feature type="domain" description="ABC transporter" evidence="8">
    <location>
        <begin position="2"/>
        <end position="253"/>
    </location>
</feature>
<evidence type="ECO:0000256" key="3">
    <source>
        <dbReference type="ARBA" id="ARBA00022448"/>
    </source>
</evidence>
<keyword evidence="4" id="KW-1003">Cell membrane</keyword>
<evidence type="ECO:0000256" key="6">
    <source>
        <dbReference type="ARBA" id="ARBA00022840"/>
    </source>
</evidence>
<reference evidence="10" key="1">
    <citation type="journal article" date="2019" name="Int. J. Syst. Evol. Microbiol.">
        <title>The Global Catalogue of Microorganisms (GCM) 10K type strain sequencing project: providing services to taxonomists for standard genome sequencing and annotation.</title>
        <authorList>
            <consortium name="The Broad Institute Genomics Platform"/>
            <consortium name="The Broad Institute Genome Sequencing Center for Infectious Disease"/>
            <person name="Wu L."/>
            <person name="Ma J."/>
        </authorList>
    </citation>
    <scope>NUCLEOTIDE SEQUENCE [LARGE SCALE GENOMIC DNA]</scope>
    <source>
        <strain evidence="10">CGMCC 1.12151</strain>
    </source>
</reference>
<dbReference type="Pfam" id="PF08352">
    <property type="entry name" value="oligo_HPY"/>
    <property type="match status" value="1"/>
</dbReference>
<evidence type="ECO:0000313" key="10">
    <source>
        <dbReference type="Proteomes" id="UP001595932"/>
    </source>
</evidence>
<evidence type="ECO:0000256" key="4">
    <source>
        <dbReference type="ARBA" id="ARBA00022475"/>
    </source>
</evidence>
<keyword evidence="7" id="KW-0472">Membrane</keyword>
<evidence type="ECO:0000259" key="8">
    <source>
        <dbReference type="PROSITE" id="PS50893"/>
    </source>
</evidence>
<keyword evidence="5" id="KW-0547">Nucleotide-binding</keyword>
<comment type="similarity">
    <text evidence="2">Belongs to the ABC transporter superfamily.</text>
</comment>
<dbReference type="NCBIfam" id="TIGR01727">
    <property type="entry name" value="oligo_HPY"/>
    <property type="match status" value="1"/>
</dbReference>
<protein>
    <submittedName>
        <fullName evidence="9">ABC transporter ATP-binding protein</fullName>
    </submittedName>
</protein>
<accession>A0ABV9ME19</accession>
<comment type="subcellular location">
    <subcellularLocation>
        <location evidence="1">Cell membrane</location>
        <topology evidence="1">Peripheral membrane protein</topology>
    </subcellularLocation>
</comment>
<dbReference type="InterPro" id="IPR017871">
    <property type="entry name" value="ABC_transporter-like_CS"/>
</dbReference>
<dbReference type="InterPro" id="IPR003593">
    <property type="entry name" value="AAA+_ATPase"/>
</dbReference>
<dbReference type="InterPro" id="IPR027417">
    <property type="entry name" value="P-loop_NTPase"/>
</dbReference>
<dbReference type="PANTHER" id="PTHR43297:SF2">
    <property type="entry name" value="DIPEPTIDE TRANSPORT ATP-BINDING PROTEIN DPPD"/>
    <property type="match status" value="1"/>
</dbReference>
<dbReference type="GO" id="GO:0005524">
    <property type="term" value="F:ATP binding"/>
    <property type="evidence" value="ECO:0007669"/>
    <property type="project" value="UniProtKB-KW"/>
</dbReference>
<keyword evidence="10" id="KW-1185">Reference proteome</keyword>
<dbReference type="InterPro" id="IPR003439">
    <property type="entry name" value="ABC_transporter-like_ATP-bd"/>
</dbReference>
<dbReference type="EMBL" id="JBHSGL010000005">
    <property type="protein sequence ID" value="MFC4713684.1"/>
    <property type="molecule type" value="Genomic_DNA"/>
</dbReference>
<evidence type="ECO:0000256" key="2">
    <source>
        <dbReference type="ARBA" id="ARBA00005417"/>
    </source>
</evidence>